<dbReference type="RefSeq" id="NP_001256755.1">
    <property type="nucleotide sequence ID" value="NM_001269826.1"/>
</dbReference>
<accession>C1P664</accession>
<evidence type="ECO:0000256" key="1">
    <source>
        <dbReference type="SAM" id="SignalP"/>
    </source>
</evidence>
<reference evidence="2 3" key="1">
    <citation type="journal article" date="1998" name="Science">
        <title>Genome sequence of the nematode C. elegans: a platform for investigating biology.</title>
        <authorList>
            <consortium name="The C. elegans sequencing consortium"/>
            <person name="Sulson J.E."/>
            <person name="Waterston R."/>
        </authorList>
    </citation>
    <scope>NUCLEOTIDE SEQUENCE [LARGE SCALE GENOMIC DNA]</scope>
    <source>
        <strain evidence="2 3">Bristol N2</strain>
    </source>
</reference>
<dbReference type="Proteomes" id="UP000001940">
    <property type="component" value="Chromosome V"/>
</dbReference>
<dbReference type="InParanoid" id="C1P664"/>
<protein>
    <submittedName>
        <fullName evidence="2">Secreted protein</fullName>
    </submittedName>
</protein>
<proteinExistence type="predicted"/>
<dbReference type="KEGG" id="cel:CELE_Y26G10.6"/>
<dbReference type="PaxDb" id="6239-Y26G10.6"/>
<dbReference type="Bgee" id="WBGene00189931">
    <property type="expression patterns" value="Expressed in larva and 1 other cell type or tissue"/>
</dbReference>
<dbReference type="HOGENOM" id="CLU_2778184_0_0_1"/>
<name>C1P664_CAEEL</name>
<feature type="signal peptide" evidence="1">
    <location>
        <begin position="1"/>
        <end position="20"/>
    </location>
</feature>
<dbReference type="AlphaFoldDB" id="C1P664"/>
<evidence type="ECO:0000313" key="3">
    <source>
        <dbReference type="Proteomes" id="UP000001940"/>
    </source>
</evidence>
<gene>
    <name evidence="2" type="ORF">CELE_Y26G10.6</name>
    <name evidence="2 4" type="ORF">Y26G10.6</name>
</gene>
<dbReference type="AGR" id="WB:WBGene00189931"/>
<sequence>MRIKVFFILCFITNLALTTGYPNTKSADNEISAPENTVKCHPIQLNPRASRNPDSLMQIFLFLKNSYSN</sequence>
<dbReference type="CTD" id="13217966"/>
<keyword evidence="1" id="KW-0732">Signal</keyword>
<evidence type="ECO:0000313" key="2">
    <source>
        <dbReference type="EMBL" id="CAX65083.1"/>
    </source>
</evidence>
<keyword evidence="3" id="KW-1185">Reference proteome</keyword>
<organism evidence="2 3">
    <name type="scientific">Caenorhabditis elegans</name>
    <dbReference type="NCBI Taxonomy" id="6239"/>
    <lineage>
        <taxon>Eukaryota</taxon>
        <taxon>Metazoa</taxon>
        <taxon>Ecdysozoa</taxon>
        <taxon>Nematoda</taxon>
        <taxon>Chromadorea</taxon>
        <taxon>Rhabditida</taxon>
        <taxon>Rhabditina</taxon>
        <taxon>Rhabditomorpha</taxon>
        <taxon>Rhabditoidea</taxon>
        <taxon>Rhabditidae</taxon>
        <taxon>Peloderinae</taxon>
        <taxon>Caenorhabditis</taxon>
    </lineage>
</organism>
<evidence type="ECO:0000313" key="4">
    <source>
        <dbReference type="WormBase" id="Y26G10.6"/>
    </source>
</evidence>
<dbReference type="EMBL" id="BX284605">
    <property type="protein sequence ID" value="CAX65083.1"/>
    <property type="molecule type" value="Genomic_DNA"/>
</dbReference>
<dbReference type="WormBase" id="Y26G10.6">
    <property type="protein sequence ID" value="CE43567"/>
    <property type="gene ID" value="WBGene00189931"/>
</dbReference>
<dbReference type="GeneID" id="13217966"/>
<feature type="chain" id="PRO_5002910812" evidence="1">
    <location>
        <begin position="21"/>
        <end position="69"/>
    </location>
</feature>